<comment type="subcellular location">
    <subcellularLocation>
        <location evidence="1">Cell membrane</location>
        <topology evidence="1">Multi-pass membrane protein</topology>
    </subcellularLocation>
</comment>
<feature type="domain" description="Major facilitator superfamily (MFS) profile" evidence="8">
    <location>
        <begin position="1"/>
        <end position="188"/>
    </location>
</feature>
<feature type="transmembrane region" description="Helical" evidence="7">
    <location>
        <begin position="220"/>
        <end position="243"/>
    </location>
</feature>
<dbReference type="CDD" id="cd06173">
    <property type="entry name" value="MFS_MefA_like"/>
    <property type="match status" value="1"/>
</dbReference>
<name>A0A0N8GLF7_9CHLR</name>
<keyword evidence="3" id="KW-1003">Cell membrane</keyword>
<feature type="transmembrane region" description="Helical" evidence="7">
    <location>
        <begin position="339"/>
        <end position="362"/>
    </location>
</feature>
<evidence type="ECO:0000256" key="2">
    <source>
        <dbReference type="ARBA" id="ARBA00022448"/>
    </source>
</evidence>
<dbReference type="EMBL" id="LGHJ01000024">
    <property type="protein sequence ID" value="KPL72370.1"/>
    <property type="molecule type" value="Genomic_DNA"/>
</dbReference>
<organism evidence="9 10">
    <name type="scientific">Bellilinea caldifistulae</name>
    <dbReference type="NCBI Taxonomy" id="360411"/>
    <lineage>
        <taxon>Bacteria</taxon>
        <taxon>Bacillati</taxon>
        <taxon>Chloroflexota</taxon>
        <taxon>Anaerolineae</taxon>
        <taxon>Anaerolineales</taxon>
        <taxon>Anaerolineaceae</taxon>
        <taxon>Bellilinea</taxon>
    </lineage>
</organism>
<evidence type="ECO:0000256" key="3">
    <source>
        <dbReference type="ARBA" id="ARBA00022475"/>
    </source>
</evidence>
<evidence type="ECO:0000256" key="5">
    <source>
        <dbReference type="ARBA" id="ARBA00022989"/>
    </source>
</evidence>
<evidence type="ECO:0000256" key="4">
    <source>
        <dbReference type="ARBA" id="ARBA00022692"/>
    </source>
</evidence>
<evidence type="ECO:0000256" key="6">
    <source>
        <dbReference type="ARBA" id="ARBA00023136"/>
    </source>
</evidence>
<evidence type="ECO:0000256" key="1">
    <source>
        <dbReference type="ARBA" id="ARBA00004651"/>
    </source>
</evidence>
<dbReference type="PANTHER" id="PTHR43266">
    <property type="entry name" value="MACROLIDE-EFFLUX PROTEIN"/>
    <property type="match status" value="1"/>
</dbReference>
<gene>
    <name evidence="9" type="ORF">AC812_16100</name>
</gene>
<feature type="transmembrane region" description="Helical" evidence="7">
    <location>
        <begin position="95"/>
        <end position="111"/>
    </location>
</feature>
<dbReference type="Pfam" id="PF07690">
    <property type="entry name" value="MFS_1"/>
    <property type="match status" value="1"/>
</dbReference>
<accession>A0A0N8GLF7</accession>
<proteinExistence type="predicted"/>
<keyword evidence="4 7" id="KW-0812">Transmembrane</keyword>
<feature type="transmembrane region" description="Helical" evidence="7">
    <location>
        <begin position="163"/>
        <end position="181"/>
    </location>
</feature>
<dbReference type="PANTHER" id="PTHR43266:SF2">
    <property type="entry name" value="MAJOR FACILITATOR SUPERFAMILY (MFS) PROFILE DOMAIN-CONTAINING PROTEIN"/>
    <property type="match status" value="1"/>
</dbReference>
<dbReference type="STRING" id="360411.AC812_16100"/>
<dbReference type="InterPro" id="IPR011701">
    <property type="entry name" value="MFS"/>
</dbReference>
<evidence type="ECO:0000313" key="9">
    <source>
        <dbReference type="EMBL" id="KPL72370.1"/>
    </source>
</evidence>
<dbReference type="GO" id="GO:0022857">
    <property type="term" value="F:transmembrane transporter activity"/>
    <property type="evidence" value="ECO:0007669"/>
    <property type="project" value="InterPro"/>
</dbReference>
<feature type="transmembrane region" description="Helical" evidence="7">
    <location>
        <begin position="68"/>
        <end position="89"/>
    </location>
</feature>
<feature type="transmembrane region" description="Helical" evidence="7">
    <location>
        <begin position="7"/>
        <end position="30"/>
    </location>
</feature>
<evidence type="ECO:0000313" key="10">
    <source>
        <dbReference type="Proteomes" id="UP000050514"/>
    </source>
</evidence>
<feature type="transmembrane region" description="Helical" evidence="7">
    <location>
        <begin position="393"/>
        <end position="413"/>
    </location>
</feature>
<protein>
    <recommendedName>
        <fullName evidence="8">Major facilitator superfamily (MFS) profile domain-containing protein</fullName>
    </recommendedName>
</protein>
<feature type="transmembrane region" description="Helical" evidence="7">
    <location>
        <begin position="279"/>
        <end position="298"/>
    </location>
</feature>
<dbReference type="InterPro" id="IPR020846">
    <property type="entry name" value="MFS_dom"/>
</dbReference>
<feature type="transmembrane region" description="Helical" evidence="7">
    <location>
        <begin position="304"/>
        <end position="327"/>
    </location>
</feature>
<dbReference type="AlphaFoldDB" id="A0A0N8GLF7"/>
<feature type="transmembrane region" description="Helical" evidence="7">
    <location>
        <begin position="249"/>
        <end position="272"/>
    </location>
</feature>
<feature type="transmembrane region" description="Helical" evidence="7">
    <location>
        <begin position="132"/>
        <end position="157"/>
    </location>
</feature>
<dbReference type="Gene3D" id="1.20.1250.20">
    <property type="entry name" value="MFS general substrate transporter like domains"/>
    <property type="match status" value="1"/>
</dbReference>
<dbReference type="InterPro" id="IPR036259">
    <property type="entry name" value="MFS_trans_sf"/>
</dbReference>
<feature type="transmembrane region" description="Helical" evidence="7">
    <location>
        <begin position="36"/>
        <end position="56"/>
    </location>
</feature>
<dbReference type="SUPFAM" id="SSF103473">
    <property type="entry name" value="MFS general substrate transporter"/>
    <property type="match status" value="1"/>
</dbReference>
<dbReference type="PATRIC" id="fig|360411.5.peg.1095"/>
<comment type="caution">
    <text evidence="9">The sequence shown here is derived from an EMBL/GenBank/DDBJ whole genome shotgun (WGS) entry which is preliminary data.</text>
</comment>
<sequence>MRTFLVIWIGQVISIIGSGLTSFALGVWIFQQTGQATPFAITVLFGTLPRILLTPLAGSLADRWNRRWLMILADSGNALVTLVVVFLVMTDSLQVWNIYLVALAGALFAAFQEPAYTASITMLVPKKDLARASGLMQVAQSMEMLVAPLLAGILFGVIGLRGIVLIDFLTYFFAVGALLIVRIPQPPLTTQAEQDGRGRIWRDALFGWQYLRQRRGLFNLLLYFALVNFLLNLASVLTGPLVLSFSTPAVLGAVQTATGFGMLIGSLVLGVWGGPKRRIYGVMGFIGLGSLAVLVIGLRANPFWIAGGFFVFLFSIPIASGLSQAIFQTKVAPDVQGRVFAIRSLISRSIMPLAFLMAGPLADQVFEPLMQAGGLLAESLPGTLIGVGAGRGIGLMFVISGILLMVATGFAFLNPSIRNLEIELPDALPEETLTKPMPEQVPPVTALAED</sequence>
<dbReference type="GO" id="GO:0005886">
    <property type="term" value="C:plasma membrane"/>
    <property type="evidence" value="ECO:0007669"/>
    <property type="project" value="UniProtKB-SubCell"/>
</dbReference>
<keyword evidence="2" id="KW-0813">Transport</keyword>
<dbReference type="Proteomes" id="UP000050514">
    <property type="component" value="Unassembled WGS sequence"/>
</dbReference>
<evidence type="ECO:0000259" key="8">
    <source>
        <dbReference type="PROSITE" id="PS50850"/>
    </source>
</evidence>
<keyword evidence="5 7" id="KW-1133">Transmembrane helix</keyword>
<keyword evidence="6 7" id="KW-0472">Membrane</keyword>
<reference evidence="9 10" key="1">
    <citation type="submission" date="2015-07" db="EMBL/GenBank/DDBJ databases">
        <title>Draft genome of Bellilinea caldifistulae DSM 17877.</title>
        <authorList>
            <person name="Hemp J."/>
            <person name="Ward L.M."/>
            <person name="Pace L.A."/>
            <person name="Fischer W.W."/>
        </authorList>
    </citation>
    <scope>NUCLEOTIDE SEQUENCE [LARGE SCALE GENOMIC DNA]</scope>
    <source>
        <strain evidence="9 10">GOMI-1</strain>
    </source>
</reference>
<dbReference type="PROSITE" id="PS50850">
    <property type="entry name" value="MFS"/>
    <property type="match status" value="1"/>
</dbReference>
<keyword evidence="10" id="KW-1185">Reference proteome</keyword>
<evidence type="ECO:0000256" key="7">
    <source>
        <dbReference type="SAM" id="Phobius"/>
    </source>
</evidence>